<evidence type="ECO:0000313" key="9">
    <source>
        <dbReference type="Proteomes" id="UP000824118"/>
    </source>
</evidence>
<evidence type="ECO:0000313" key="8">
    <source>
        <dbReference type="EMBL" id="HIU50756.1"/>
    </source>
</evidence>
<feature type="transmembrane region" description="Helical" evidence="6">
    <location>
        <begin position="166"/>
        <end position="183"/>
    </location>
</feature>
<feature type="transmembrane region" description="Helical" evidence="6">
    <location>
        <begin position="357"/>
        <end position="375"/>
    </location>
</feature>
<proteinExistence type="predicted"/>
<evidence type="ECO:0000256" key="1">
    <source>
        <dbReference type="ARBA" id="ARBA00004651"/>
    </source>
</evidence>
<dbReference type="InterPro" id="IPR052159">
    <property type="entry name" value="Competence_DNA_uptake"/>
</dbReference>
<feature type="transmembrane region" description="Helical" evidence="6">
    <location>
        <begin position="213"/>
        <end position="234"/>
    </location>
</feature>
<dbReference type="PANTHER" id="PTHR30619:SF1">
    <property type="entry name" value="RECOMBINATION PROTEIN 2"/>
    <property type="match status" value="1"/>
</dbReference>
<reference evidence="8" key="2">
    <citation type="journal article" date="2021" name="PeerJ">
        <title>Extensive microbial diversity within the chicken gut microbiome revealed by metagenomics and culture.</title>
        <authorList>
            <person name="Gilroy R."/>
            <person name="Ravi A."/>
            <person name="Getino M."/>
            <person name="Pursley I."/>
            <person name="Horton D.L."/>
            <person name="Alikhan N.F."/>
            <person name="Baker D."/>
            <person name="Gharbi K."/>
            <person name="Hall N."/>
            <person name="Watson M."/>
            <person name="Adriaenssens E.M."/>
            <person name="Foster-Nyarko E."/>
            <person name="Jarju S."/>
            <person name="Secka A."/>
            <person name="Antonio M."/>
            <person name="Oren A."/>
            <person name="Chaudhuri R.R."/>
            <person name="La Ragione R."/>
            <person name="Hildebrand F."/>
            <person name="Pallen M.J."/>
        </authorList>
    </citation>
    <scope>NUCLEOTIDE SEQUENCE</scope>
    <source>
        <strain evidence="8">ChiGjej1B1-1684</strain>
    </source>
</reference>
<dbReference type="GO" id="GO:0005886">
    <property type="term" value="C:plasma membrane"/>
    <property type="evidence" value="ECO:0007669"/>
    <property type="project" value="UniProtKB-SubCell"/>
</dbReference>
<keyword evidence="5 6" id="KW-0472">Membrane</keyword>
<dbReference type="NCBIfam" id="TIGR00360">
    <property type="entry name" value="ComEC_N-term"/>
    <property type="match status" value="1"/>
</dbReference>
<reference evidence="8" key="1">
    <citation type="submission" date="2020-10" db="EMBL/GenBank/DDBJ databases">
        <authorList>
            <person name="Gilroy R."/>
        </authorList>
    </citation>
    <scope>NUCLEOTIDE SEQUENCE</scope>
    <source>
        <strain evidence="8">ChiGjej1B1-1684</strain>
    </source>
</reference>
<evidence type="ECO:0000256" key="5">
    <source>
        <dbReference type="ARBA" id="ARBA00023136"/>
    </source>
</evidence>
<evidence type="ECO:0000256" key="2">
    <source>
        <dbReference type="ARBA" id="ARBA00022475"/>
    </source>
</evidence>
<feature type="transmembrane region" description="Helical" evidence="6">
    <location>
        <begin position="190"/>
        <end position="207"/>
    </location>
</feature>
<feature type="non-terminal residue" evidence="8">
    <location>
        <position position="1"/>
    </location>
</feature>
<evidence type="ECO:0000259" key="7">
    <source>
        <dbReference type="Pfam" id="PF03772"/>
    </source>
</evidence>
<dbReference type="PANTHER" id="PTHR30619">
    <property type="entry name" value="DNA INTERNALIZATION/COMPETENCE PROTEIN COMEC/REC2"/>
    <property type="match status" value="1"/>
</dbReference>
<organism evidence="8 9">
    <name type="scientific">Candidatus Limousia pullorum</name>
    <dbReference type="NCBI Taxonomy" id="2840860"/>
    <lineage>
        <taxon>Bacteria</taxon>
        <taxon>Bacillati</taxon>
        <taxon>Bacillota</taxon>
        <taxon>Clostridia</taxon>
        <taxon>Eubacteriales</taxon>
        <taxon>Oscillospiraceae</taxon>
        <taxon>Oscillospiraceae incertae sedis</taxon>
        <taxon>Candidatus Limousia</taxon>
    </lineage>
</organism>
<feature type="transmembrane region" description="Helical" evidence="6">
    <location>
        <begin position="114"/>
        <end position="136"/>
    </location>
</feature>
<dbReference type="EMBL" id="DVNG01000106">
    <property type="protein sequence ID" value="HIU50756.1"/>
    <property type="molecule type" value="Genomic_DNA"/>
</dbReference>
<evidence type="ECO:0000256" key="3">
    <source>
        <dbReference type="ARBA" id="ARBA00022692"/>
    </source>
</evidence>
<keyword evidence="3 6" id="KW-0812">Transmembrane</keyword>
<evidence type="ECO:0000256" key="6">
    <source>
        <dbReference type="SAM" id="Phobius"/>
    </source>
</evidence>
<evidence type="ECO:0000256" key="4">
    <source>
        <dbReference type="ARBA" id="ARBA00022989"/>
    </source>
</evidence>
<feature type="transmembrane region" description="Helical" evidence="6">
    <location>
        <begin position="317"/>
        <end position="337"/>
    </location>
</feature>
<comment type="subcellular location">
    <subcellularLocation>
        <location evidence="1">Cell membrane</location>
        <topology evidence="1">Multi-pass membrane protein</topology>
    </subcellularLocation>
</comment>
<comment type="caution">
    <text evidence="8">The sequence shown here is derived from an EMBL/GenBank/DDBJ whole genome shotgun (WGS) entry which is preliminary data.</text>
</comment>
<dbReference type="AlphaFoldDB" id="A0A9D1LZH2"/>
<feature type="transmembrane region" description="Helical" evidence="6">
    <location>
        <begin position="254"/>
        <end position="276"/>
    </location>
</feature>
<name>A0A9D1LZH2_9FIRM</name>
<feature type="transmembrane region" description="Helical" evidence="6">
    <location>
        <begin position="382"/>
        <end position="405"/>
    </location>
</feature>
<feature type="transmembrane region" description="Helical" evidence="6">
    <location>
        <begin position="282"/>
        <end position="310"/>
    </location>
</feature>
<dbReference type="Proteomes" id="UP000824118">
    <property type="component" value="Unassembled WGS sequence"/>
</dbReference>
<dbReference type="Pfam" id="PF03772">
    <property type="entry name" value="Competence"/>
    <property type="match status" value="1"/>
</dbReference>
<dbReference type="InterPro" id="IPR004477">
    <property type="entry name" value="ComEC_N"/>
</dbReference>
<feature type="transmembrane region" description="Helical" evidence="6">
    <location>
        <begin position="143"/>
        <end position="160"/>
    </location>
</feature>
<keyword evidence="4 6" id="KW-1133">Transmembrane helix</keyword>
<gene>
    <name evidence="8" type="ORF">IAD22_07065</name>
</gene>
<accession>A0A9D1LZH2</accession>
<protein>
    <submittedName>
        <fullName evidence="8">ComEC/Rec2 family competence protein</fullName>
    </submittedName>
</protein>
<sequence length="623" mass="68762">EVSAGVILSCPLYIDADIGDIISTDMTLLNTDNSYYISNGINFTVKAETNFGIEVEKFTGFSLYKLSSQIRESISHIFDNGMTEENSSFFKALVLGDKSQMPEYTIESFRKSGVSHFIVVSGLHMSVVGMCFLFILRKLLKNKFLYVFGSCAVIVLYMGITGFSPSVVRAGVMFIVYVIGMLFNRKPDSFSSLGLAVLILTAANPYAGGNIGLLLSVTATLGILLWNGRINAFLKGGWFEVIKEKKFIGSFTDIVLSCVSVSLSATIGVLPLQVWFFQEISLVGIVTNLLIVPLSSPLIICALLFVLFAVLSGFAGFFVYLSSAFGFISQILSGYVLNTVKFLGELPFSKIDVKDNFYIFWIIITVAMFAVGGRFKKKFGSVLPIVTASFTILVACILAGNLWGIGTMKLHVLRNGGGNTVLLTIDNKSAMLSTAGKYNFDDEVISYIESTVRGKLSFLAVTENYKNSGIYADEILQEIGAENVLFYHNEKTDEETLNAIDENGNVTYLQQDTGEATLWNKAIIKYIKEGNGFYQYVRISEGYSLLIIPKMADIENLPEEYRYADIIVGGGNIKNSQLLSCMIFVDTSDDDYKGTNLINYDFTAKTKDKNVVLNMSRKNEKSH</sequence>
<keyword evidence="2" id="KW-1003">Cell membrane</keyword>
<feature type="domain" description="ComEC/Rec2-related protein" evidence="7">
    <location>
        <begin position="93"/>
        <end position="370"/>
    </location>
</feature>